<reference evidence="1 2" key="1">
    <citation type="journal article" date="2025" name="Microbiol. Resour. Announc.">
        <title>Draft genome sequences for Neonectria magnoliae and Neonectria punicea, canker pathogens of Liriodendron tulipifera and Acer saccharum in West Virginia.</title>
        <authorList>
            <person name="Petronek H.M."/>
            <person name="Kasson M.T."/>
            <person name="Metheny A.M."/>
            <person name="Stauder C.M."/>
            <person name="Lovett B."/>
            <person name="Lynch S.C."/>
            <person name="Garnas J.R."/>
            <person name="Kasson L.R."/>
            <person name="Stajich J.E."/>
        </authorList>
    </citation>
    <scope>NUCLEOTIDE SEQUENCE [LARGE SCALE GENOMIC DNA]</scope>
    <source>
        <strain evidence="1 2">NRRL 64653</strain>
    </source>
</reference>
<evidence type="ECO:0000313" key="1">
    <source>
        <dbReference type="EMBL" id="KAK7409135.1"/>
    </source>
</evidence>
<evidence type="ECO:0008006" key="3">
    <source>
        <dbReference type="Google" id="ProtNLM"/>
    </source>
</evidence>
<dbReference type="Gene3D" id="3.10.450.50">
    <property type="match status" value="1"/>
</dbReference>
<protein>
    <recommendedName>
        <fullName evidence="3">SnoaL-like domain-containing protein</fullName>
    </recommendedName>
</protein>
<comment type="caution">
    <text evidence="1">The sequence shown here is derived from an EMBL/GenBank/DDBJ whole genome shotgun (WGS) entry which is preliminary data.</text>
</comment>
<sequence length="146" mass="16227">MAQYKAVYPADLKIRPEVDAFFTRFYDVSDTPGLTDTYVSMFTNDATFILASKVSKGSDEITALREGMWTSVASRKHTLHKIFPFGNDATEVMIYGSVELGMRSGSTVDVDWAGRAQLTKDASDGEYKMSFYQVYLDTGAMSAPKK</sequence>
<evidence type="ECO:0000313" key="2">
    <source>
        <dbReference type="Proteomes" id="UP001498476"/>
    </source>
</evidence>
<name>A0ABR1GUS1_9HYPO</name>
<dbReference type="PANTHER" id="PTHR39401">
    <property type="entry name" value="SNOAL-LIKE DOMAIN-CONTAINING PROTEIN"/>
    <property type="match status" value="1"/>
</dbReference>
<organism evidence="1 2">
    <name type="scientific">Neonectria punicea</name>
    <dbReference type="NCBI Taxonomy" id="979145"/>
    <lineage>
        <taxon>Eukaryota</taxon>
        <taxon>Fungi</taxon>
        <taxon>Dikarya</taxon>
        <taxon>Ascomycota</taxon>
        <taxon>Pezizomycotina</taxon>
        <taxon>Sordariomycetes</taxon>
        <taxon>Hypocreomycetidae</taxon>
        <taxon>Hypocreales</taxon>
        <taxon>Nectriaceae</taxon>
        <taxon>Neonectria</taxon>
    </lineage>
</organism>
<dbReference type="SUPFAM" id="SSF54427">
    <property type="entry name" value="NTF2-like"/>
    <property type="match status" value="1"/>
</dbReference>
<accession>A0ABR1GUS1</accession>
<dbReference type="InterPro" id="IPR032710">
    <property type="entry name" value="NTF2-like_dom_sf"/>
</dbReference>
<gene>
    <name evidence="1" type="ORF">QQX98_008685</name>
</gene>
<dbReference type="EMBL" id="JAZAVJ010000161">
    <property type="protein sequence ID" value="KAK7409135.1"/>
    <property type="molecule type" value="Genomic_DNA"/>
</dbReference>
<dbReference type="PANTHER" id="PTHR39401:SF1">
    <property type="entry name" value="SNOAL-LIKE DOMAIN-CONTAINING PROTEIN"/>
    <property type="match status" value="1"/>
</dbReference>
<proteinExistence type="predicted"/>
<dbReference type="Proteomes" id="UP001498476">
    <property type="component" value="Unassembled WGS sequence"/>
</dbReference>
<keyword evidence="2" id="KW-1185">Reference proteome</keyword>